<dbReference type="Pfam" id="PF17963">
    <property type="entry name" value="Big_9"/>
    <property type="match status" value="1"/>
</dbReference>
<keyword evidence="2" id="KW-0732">Signal</keyword>
<proteinExistence type="predicted"/>
<evidence type="ECO:0000313" key="4">
    <source>
        <dbReference type="Proteomes" id="UP000184314"/>
    </source>
</evidence>
<organism evidence="3 4">
    <name type="scientific">Maribacter aquivivus</name>
    <dbReference type="NCBI Taxonomy" id="228958"/>
    <lineage>
        <taxon>Bacteria</taxon>
        <taxon>Pseudomonadati</taxon>
        <taxon>Bacteroidota</taxon>
        <taxon>Flavobacteriia</taxon>
        <taxon>Flavobacteriales</taxon>
        <taxon>Flavobacteriaceae</taxon>
        <taxon>Maribacter</taxon>
    </lineage>
</organism>
<feature type="chain" id="PRO_5013110581" evidence="2">
    <location>
        <begin position="28"/>
        <end position="710"/>
    </location>
</feature>
<protein>
    <submittedName>
        <fullName evidence="3">Uncharacterized protein</fullName>
    </submittedName>
</protein>
<dbReference type="EMBL" id="FQZX01000001">
    <property type="protein sequence ID" value="SHJ71561.1"/>
    <property type="molecule type" value="Genomic_DNA"/>
</dbReference>
<accession>A0A1M6LK46</accession>
<gene>
    <name evidence="3" type="ORF">SAMN04488007_1192</name>
</gene>
<keyword evidence="4" id="KW-1185">Reference proteome</keyword>
<reference evidence="4" key="1">
    <citation type="submission" date="2016-11" db="EMBL/GenBank/DDBJ databases">
        <authorList>
            <person name="Varghese N."/>
            <person name="Submissions S."/>
        </authorList>
    </citation>
    <scope>NUCLEOTIDE SEQUENCE [LARGE SCALE GENOMIC DNA]</scope>
    <source>
        <strain evidence="4">DSM 16478</strain>
    </source>
</reference>
<evidence type="ECO:0000256" key="1">
    <source>
        <dbReference type="SAM" id="MobiDB-lite"/>
    </source>
</evidence>
<feature type="signal peptide" evidence="2">
    <location>
        <begin position="1"/>
        <end position="27"/>
    </location>
</feature>
<sequence>MNLFMQRLIFKKINILFLLAIFSLHFSCSKDTDILSEYVTNINENNNQYAVDDAFIINGYDPIILDVLANDTFAAGQNVKIIQTSNPENGAIEISENQKIIYTPTDTSDNEVDSNTAETPHEDSSDSSSNESEESETSTETSESSSDDSETEEQNNQETDTFDYVIEVEEEDGSTTTEEGTVTIEPEGNEETDNTSGTDDISSTNFVIPSNFDWSNIPANMGNASWEIFDRFELSGQEIILPENITLIFKGGTLVNGTISFNNTIIQTEDNQRIFESINLAGTLGTEFIKPQWFGAYMNGSTDDRDYLVETLKQANNTNAKILIDGKMFIDVSATGTKSIFLNDNDWIEGTSESELIINNLRSPAFIIALADNVTFKNINMVWDQTYSTLPIDSQTNAANQLQVENWLIANKGMSFSGADPAWSGAISFWAVFNIRGASNILLEDVSLRVPDGANAQQFCPYFMKLTTEFNENTSVTNESTDPKTQTSNVTLRRLTLDGTIMGIQGNVSNFNVETVRSHRYTDIQNSAGGDIGGNGGTWSPPPHLFYINKDGQPNDSREVHISDVIDNGNYVGSPNVRSGGGYCNSLKLTDHITNVTVDGYSSYRRDGLADIQDISNGTFKNMYAESETGIFQDRHKFNTLRFVGNLDNVIFENMVLKDNSLTSTVYPLDSADGENVSLSGVEVITTSPGCFRLRGTNNVIENSSLNLCN</sequence>
<evidence type="ECO:0000256" key="2">
    <source>
        <dbReference type="SAM" id="SignalP"/>
    </source>
</evidence>
<evidence type="ECO:0000313" key="3">
    <source>
        <dbReference type="EMBL" id="SHJ71561.1"/>
    </source>
</evidence>
<name>A0A1M6LK46_9FLAO</name>
<feature type="compositionally biased region" description="Low complexity" evidence="1">
    <location>
        <begin position="174"/>
        <end position="186"/>
    </location>
</feature>
<dbReference type="Proteomes" id="UP000184314">
    <property type="component" value="Unassembled WGS sequence"/>
</dbReference>
<feature type="region of interest" description="Disordered" evidence="1">
    <location>
        <begin position="104"/>
        <end position="202"/>
    </location>
</feature>
<feature type="compositionally biased region" description="Acidic residues" evidence="1">
    <location>
        <begin position="145"/>
        <end position="155"/>
    </location>
</feature>
<feature type="compositionally biased region" description="Polar residues" evidence="1">
    <location>
        <begin position="104"/>
        <end position="118"/>
    </location>
</feature>
<dbReference type="AlphaFoldDB" id="A0A1M6LK46"/>